<gene>
    <name evidence="2" type="ORF">VTK73DRAFT_3988</name>
</gene>
<keyword evidence="3" id="KW-1185">Reference proteome</keyword>
<dbReference type="Proteomes" id="UP001586593">
    <property type="component" value="Unassembled WGS sequence"/>
</dbReference>
<evidence type="ECO:0000313" key="3">
    <source>
        <dbReference type="Proteomes" id="UP001586593"/>
    </source>
</evidence>
<feature type="region of interest" description="Disordered" evidence="1">
    <location>
        <begin position="1"/>
        <end position="73"/>
    </location>
</feature>
<organism evidence="2 3">
    <name type="scientific">Phialemonium thermophilum</name>
    <dbReference type="NCBI Taxonomy" id="223376"/>
    <lineage>
        <taxon>Eukaryota</taxon>
        <taxon>Fungi</taxon>
        <taxon>Dikarya</taxon>
        <taxon>Ascomycota</taxon>
        <taxon>Pezizomycotina</taxon>
        <taxon>Sordariomycetes</taxon>
        <taxon>Sordariomycetidae</taxon>
        <taxon>Cephalothecales</taxon>
        <taxon>Cephalothecaceae</taxon>
        <taxon>Phialemonium</taxon>
    </lineage>
</organism>
<protein>
    <submittedName>
        <fullName evidence="2">Uncharacterized protein</fullName>
    </submittedName>
</protein>
<sequence>MATNSGRGNPIAAEEGPQKETTPPPPVSTDLKTHVARSAEPQQQAGEGGEHVAGHDAGTTLPATRVETGGEGA</sequence>
<evidence type="ECO:0000256" key="1">
    <source>
        <dbReference type="SAM" id="MobiDB-lite"/>
    </source>
</evidence>
<dbReference type="EMBL" id="JAZHXJ010002308">
    <property type="protein sequence ID" value="KAL1839646.1"/>
    <property type="molecule type" value="Genomic_DNA"/>
</dbReference>
<comment type="caution">
    <text evidence="2">The sequence shown here is derived from an EMBL/GenBank/DDBJ whole genome shotgun (WGS) entry which is preliminary data.</text>
</comment>
<evidence type="ECO:0000313" key="2">
    <source>
        <dbReference type="EMBL" id="KAL1839646.1"/>
    </source>
</evidence>
<name>A0ABR3VD15_9PEZI</name>
<proteinExistence type="predicted"/>
<reference evidence="2 3" key="1">
    <citation type="journal article" date="2024" name="Commun. Biol.">
        <title>Comparative genomic analysis of thermophilic fungi reveals convergent evolutionary adaptations and gene losses.</title>
        <authorList>
            <person name="Steindorff A.S."/>
            <person name="Aguilar-Pontes M.V."/>
            <person name="Robinson A.J."/>
            <person name="Andreopoulos B."/>
            <person name="LaButti K."/>
            <person name="Kuo A."/>
            <person name="Mondo S."/>
            <person name="Riley R."/>
            <person name="Otillar R."/>
            <person name="Haridas S."/>
            <person name="Lipzen A."/>
            <person name="Grimwood J."/>
            <person name="Schmutz J."/>
            <person name="Clum A."/>
            <person name="Reid I.D."/>
            <person name="Moisan M.C."/>
            <person name="Butler G."/>
            <person name="Nguyen T.T.M."/>
            <person name="Dewar K."/>
            <person name="Conant G."/>
            <person name="Drula E."/>
            <person name="Henrissat B."/>
            <person name="Hansel C."/>
            <person name="Singer S."/>
            <person name="Hutchinson M.I."/>
            <person name="de Vries R.P."/>
            <person name="Natvig D.O."/>
            <person name="Powell A.J."/>
            <person name="Tsang A."/>
            <person name="Grigoriev I.V."/>
        </authorList>
    </citation>
    <scope>NUCLEOTIDE SEQUENCE [LARGE SCALE GENOMIC DNA]</scope>
    <source>
        <strain evidence="2 3">ATCC 24622</strain>
    </source>
</reference>
<accession>A0ABR3VD15</accession>